<gene>
    <name evidence="1" type="ORF">Amon02_000971200</name>
</gene>
<evidence type="ECO:0000313" key="1">
    <source>
        <dbReference type="EMBL" id="GME95086.1"/>
    </source>
</evidence>
<protein>
    <submittedName>
        <fullName evidence="1">Unnamed protein product</fullName>
    </submittedName>
</protein>
<accession>A0ACB5TTK0</accession>
<evidence type="ECO:0000313" key="2">
    <source>
        <dbReference type="Proteomes" id="UP001165064"/>
    </source>
</evidence>
<proteinExistence type="predicted"/>
<sequence length="311" mass="35577">MPYTNATSAASNSEFKKQLMITTGLVNLGNSCYMNSVLQCLTGAVNMTEFFLNGTYRKRINVNSKLGSKGILATEFASFESELFTHSSQSKPKSITPIRFRKVLASLNSCYRNTDQQDCFEFLNYLLDSLHEDLNQNGNHPKLPELTKDEEEQREKLPIRIASTIEWERYLRTNFSIVVDIFQGQILSQLRCLECGTTSTTYNAFSTLSLPIPNTYGPISLKQCFDEFVKPELLTADNRWSCPKCKRPTKSAKQLRISRLPQVLIIHLKRFKLENYLSKINLNVDYPTEFNLDKFHLSIINCLVSLIILVI</sequence>
<organism evidence="1 2">
    <name type="scientific">Ambrosiozyma monospora</name>
    <name type="common">Yeast</name>
    <name type="synonym">Endomycopsis monosporus</name>
    <dbReference type="NCBI Taxonomy" id="43982"/>
    <lineage>
        <taxon>Eukaryota</taxon>
        <taxon>Fungi</taxon>
        <taxon>Dikarya</taxon>
        <taxon>Ascomycota</taxon>
        <taxon>Saccharomycotina</taxon>
        <taxon>Pichiomycetes</taxon>
        <taxon>Pichiales</taxon>
        <taxon>Pichiaceae</taxon>
        <taxon>Ambrosiozyma</taxon>
    </lineage>
</organism>
<reference evidence="1" key="1">
    <citation type="submission" date="2023-04" db="EMBL/GenBank/DDBJ databases">
        <title>Ambrosiozyma monospora NBRC 10751.</title>
        <authorList>
            <person name="Ichikawa N."/>
            <person name="Sato H."/>
            <person name="Tonouchi N."/>
        </authorList>
    </citation>
    <scope>NUCLEOTIDE SEQUENCE</scope>
    <source>
        <strain evidence="1">NBRC 10751</strain>
    </source>
</reference>
<comment type="caution">
    <text evidence="1">The sequence shown here is derived from an EMBL/GenBank/DDBJ whole genome shotgun (WGS) entry which is preliminary data.</text>
</comment>
<dbReference type="Proteomes" id="UP001165064">
    <property type="component" value="Unassembled WGS sequence"/>
</dbReference>
<name>A0ACB5TTK0_AMBMO</name>
<dbReference type="EMBL" id="BSXS01009271">
    <property type="protein sequence ID" value="GME95086.1"/>
    <property type="molecule type" value="Genomic_DNA"/>
</dbReference>
<keyword evidence="2" id="KW-1185">Reference proteome</keyword>